<evidence type="ECO:0000256" key="1">
    <source>
        <dbReference type="SAM" id="Phobius"/>
    </source>
</evidence>
<evidence type="ECO:0000313" key="2">
    <source>
        <dbReference type="EMBL" id="ASS37901.1"/>
    </source>
</evidence>
<accession>A0A223ASF1</accession>
<name>A0A223ASF1_9FIRM</name>
<evidence type="ECO:0000313" key="3">
    <source>
        <dbReference type="Proteomes" id="UP000214689"/>
    </source>
</evidence>
<keyword evidence="1" id="KW-0472">Membrane</keyword>
<proteinExistence type="predicted"/>
<gene>
    <name evidence="2" type="ORF">AXF17_05285</name>
</gene>
<protein>
    <recommendedName>
        <fullName evidence="4">Pilus assembly protein</fullName>
    </recommendedName>
</protein>
<keyword evidence="3" id="KW-1185">Reference proteome</keyword>
<keyword evidence="1" id="KW-0812">Transmembrane</keyword>
<feature type="transmembrane region" description="Helical" evidence="1">
    <location>
        <begin position="21"/>
        <end position="40"/>
    </location>
</feature>
<dbReference type="AlphaFoldDB" id="A0A223ASF1"/>
<evidence type="ECO:0008006" key="4">
    <source>
        <dbReference type="Google" id="ProtNLM"/>
    </source>
</evidence>
<dbReference type="EMBL" id="CP016199">
    <property type="protein sequence ID" value="ASS37901.1"/>
    <property type="molecule type" value="Genomic_DNA"/>
</dbReference>
<organism evidence="2 3">
    <name type="scientific">Mogibacterium pumilum</name>
    <dbReference type="NCBI Taxonomy" id="86332"/>
    <lineage>
        <taxon>Bacteria</taxon>
        <taxon>Bacillati</taxon>
        <taxon>Bacillota</taxon>
        <taxon>Clostridia</taxon>
        <taxon>Peptostreptococcales</taxon>
        <taxon>Anaerovoracaceae</taxon>
        <taxon>Mogibacterium</taxon>
    </lineage>
</organism>
<sequence length="255" mass="28878">MIHTSKEINNKRGSYIVEATLILPIFMIAIMVMSSIISAYSCIEDANYISANYLRRSAALASKINIHKLVPYQINKELSSNHSQVDGLIMNSTAYRKPLLGIDEIIYIDADMRLNTKNPIGFKTEAKYRLKTITRAYVGRVRDNTHMTVDDLTGEGDKAVFIFPKHGEKYHNQGCTYIHSKVTSTTLTPGLRKEYDPCPVCKSKRAKLGAHVYYYPVEGECYHMAGCRVMERNYVEITRKIAERRGYTPCSKCGG</sequence>
<reference evidence="3" key="1">
    <citation type="submission" date="2016-05" db="EMBL/GenBank/DDBJ databases">
        <authorList>
            <person name="Holder M.E."/>
            <person name="Ajami N.J."/>
            <person name="Petrosino J.F."/>
        </authorList>
    </citation>
    <scope>NUCLEOTIDE SEQUENCE [LARGE SCALE GENOMIC DNA]</scope>
    <source>
        <strain evidence="3">ATCC 700696</strain>
    </source>
</reference>
<keyword evidence="1" id="KW-1133">Transmembrane helix</keyword>
<dbReference type="Proteomes" id="UP000214689">
    <property type="component" value="Chromosome"/>
</dbReference>